<proteinExistence type="predicted"/>
<dbReference type="Proteomes" id="UP000250235">
    <property type="component" value="Unassembled WGS sequence"/>
</dbReference>
<gene>
    <name evidence="2" type="ORF">F511_22436</name>
</gene>
<accession>A0A2Z7AYE8</accession>
<name>A0A2Z7AYE8_9LAMI</name>
<keyword evidence="1" id="KW-0732">Signal</keyword>
<organism evidence="2 3">
    <name type="scientific">Dorcoceras hygrometricum</name>
    <dbReference type="NCBI Taxonomy" id="472368"/>
    <lineage>
        <taxon>Eukaryota</taxon>
        <taxon>Viridiplantae</taxon>
        <taxon>Streptophyta</taxon>
        <taxon>Embryophyta</taxon>
        <taxon>Tracheophyta</taxon>
        <taxon>Spermatophyta</taxon>
        <taxon>Magnoliopsida</taxon>
        <taxon>eudicotyledons</taxon>
        <taxon>Gunneridae</taxon>
        <taxon>Pentapetalae</taxon>
        <taxon>asterids</taxon>
        <taxon>lamiids</taxon>
        <taxon>Lamiales</taxon>
        <taxon>Gesneriaceae</taxon>
        <taxon>Didymocarpoideae</taxon>
        <taxon>Trichosporeae</taxon>
        <taxon>Loxocarpinae</taxon>
        <taxon>Dorcoceras</taxon>
    </lineage>
</organism>
<feature type="signal peptide" evidence="1">
    <location>
        <begin position="1"/>
        <end position="25"/>
    </location>
</feature>
<protein>
    <submittedName>
        <fullName evidence="2">Uncharacterized protein</fullName>
    </submittedName>
</protein>
<evidence type="ECO:0000313" key="2">
    <source>
        <dbReference type="EMBL" id="KZV26875.1"/>
    </source>
</evidence>
<dbReference type="EMBL" id="KV010828">
    <property type="protein sequence ID" value="KZV26875.1"/>
    <property type="molecule type" value="Genomic_DNA"/>
</dbReference>
<evidence type="ECO:0000313" key="3">
    <source>
        <dbReference type="Proteomes" id="UP000250235"/>
    </source>
</evidence>
<dbReference type="AlphaFoldDB" id="A0A2Z7AYE8"/>
<sequence length="273" mass="29974">MRAGRATLRAASCAAAAIFMVVAQAAAPAMLRRVSDDVVTAGLNSSRPRAHNRVKTQTHAEAYAAAAAANFAGKRSGLVFRGESVRADLVRTSSAALAWGGEVIKRLTRAQREAGELRHKFDDAAEHYSELEKHLAEMEVSRSKEKRAAEMHTAALETRGLRLEAEKAALLSEKKAMRAELDETKAAPRRRPSALRERISMDLGKEAFLNSSEFGTLCVKKALKYFKVGFSGCLAQFRANGYFEEEHPASFLDVKKALSDMEDEEAAEEEEEE</sequence>
<evidence type="ECO:0000256" key="1">
    <source>
        <dbReference type="SAM" id="SignalP"/>
    </source>
</evidence>
<feature type="chain" id="PRO_5016286633" evidence="1">
    <location>
        <begin position="26"/>
        <end position="273"/>
    </location>
</feature>
<reference evidence="2 3" key="1">
    <citation type="journal article" date="2015" name="Proc. Natl. Acad. Sci. U.S.A.">
        <title>The resurrection genome of Boea hygrometrica: A blueprint for survival of dehydration.</title>
        <authorList>
            <person name="Xiao L."/>
            <person name="Yang G."/>
            <person name="Zhang L."/>
            <person name="Yang X."/>
            <person name="Zhao S."/>
            <person name="Ji Z."/>
            <person name="Zhou Q."/>
            <person name="Hu M."/>
            <person name="Wang Y."/>
            <person name="Chen M."/>
            <person name="Xu Y."/>
            <person name="Jin H."/>
            <person name="Xiao X."/>
            <person name="Hu G."/>
            <person name="Bao F."/>
            <person name="Hu Y."/>
            <person name="Wan P."/>
            <person name="Li L."/>
            <person name="Deng X."/>
            <person name="Kuang T."/>
            <person name="Xiang C."/>
            <person name="Zhu J.K."/>
            <person name="Oliver M.J."/>
            <person name="He Y."/>
        </authorList>
    </citation>
    <scope>NUCLEOTIDE SEQUENCE [LARGE SCALE GENOMIC DNA]</scope>
    <source>
        <strain evidence="3">cv. XS01</strain>
    </source>
</reference>
<keyword evidence="3" id="KW-1185">Reference proteome</keyword>